<name>A0ABU8S2C5_9SPHN</name>
<dbReference type="RefSeq" id="WP_339589452.1">
    <property type="nucleotide sequence ID" value="NZ_JBBHJZ010000009.1"/>
</dbReference>
<evidence type="ECO:0000313" key="1">
    <source>
        <dbReference type="EMBL" id="MEJ5979511.1"/>
    </source>
</evidence>
<dbReference type="InterPro" id="IPR050509">
    <property type="entry name" value="CoA-transferase_III"/>
</dbReference>
<dbReference type="PANTHER" id="PTHR48228">
    <property type="entry name" value="SUCCINYL-COA--D-CITRAMALATE COA-TRANSFERASE"/>
    <property type="match status" value="1"/>
</dbReference>
<dbReference type="PANTHER" id="PTHR48228:SF5">
    <property type="entry name" value="ALPHA-METHYLACYL-COA RACEMASE"/>
    <property type="match status" value="1"/>
</dbReference>
<dbReference type="Gene3D" id="3.30.1540.10">
    <property type="entry name" value="formyl-coa transferase, domain 3"/>
    <property type="match status" value="2"/>
</dbReference>
<dbReference type="SUPFAM" id="SSF89796">
    <property type="entry name" value="CoA-transferase family III (CaiB/BaiF)"/>
    <property type="match status" value="2"/>
</dbReference>
<organism evidence="1 2">
    <name type="scientific">Novosphingobium anseongense</name>
    <dbReference type="NCBI Taxonomy" id="3133436"/>
    <lineage>
        <taxon>Bacteria</taxon>
        <taxon>Pseudomonadati</taxon>
        <taxon>Pseudomonadota</taxon>
        <taxon>Alphaproteobacteria</taxon>
        <taxon>Sphingomonadales</taxon>
        <taxon>Sphingomonadaceae</taxon>
        <taxon>Novosphingobium</taxon>
    </lineage>
</organism>
<dbReference type="InterPro" id="IPR044855">
    <property type="entry name" value="CoA-Trfase_III_dom3_sf"/>
</dbReference>
<dbReference type="EC" id="2.8.3.-" evidence="1"/>
<sequence>MTQIFENIRVVDLTQGMAGPLVTMILADFGAEVIRLEPPGGDPMWDHPAYLLWQRGKQSVAPDWSSAEGRAHARQIAESADIFIESLGPGKAVELGLGFEDLRGANPALIYHALTTFGQEGPLKDLKLYDGIVNARSGRMRDQIGWQKLRPTFRAVNDLSYHTAMFTLQALVAALRVRSMSGKGQKLEGTLLSGASAPNNNWRLFDEQDIPADLYPGELSKEAVARGELTADRHESDPQTANPSQICLETKDGRWVMHSHIQQDLFDAWIDTIGFSWIREDDRYRNAPNIPDHDDRIALNLQIFERFREKTAQEWREIYRASPDCAGETMQTTQEALSHEQFVANGHIVEIDDPRVGRMKQLGAFAKMSQTPAQIGKAAPLPGEHTQAVLARLPLPKPKVEPRGGDPKRPLEGITVLECASWLAAPFAGALLADLGARVIKVEPLSGDPYRRMPTNENMIRAFQGKENICLNLKSEEGLQIFYDLVRQADIVMHNYRPGAPERLRIDYETLKAIKPDLVYVYAGSYGSVGPDRFRAAFNPTMGAFSGNSVFQSGAGNRPKGDQSPDPIAGSGVATGMMLGLAAKVLTGKGQYVETSMMNSNVYCNSDDAFSYEGKPARRVPDQDQLGLEATYRLYETAHGWLFVAAQFDGEFADLCAALDRDDLATDPRFATWRARIDNSDALAAELEPVFRVRTADAWEAFLTDRGIAGVRADAASHVRFLHSDPQPRAIGFMTMTRSDVFRDQAPDGRYWRHAPVVRFSDTPCEAGKPYEAMGSHTRQVLGSLGYDAAAIERLAEARVVAFGPAAAARDRAPAGAT</sequence>
<accession>A0ABU8S2C5</accession>
<dbReference type="InterPro" id="IPR023606">
    <property type="entry name" value="CoA-Trfase_III_dom_1_sf"/>
</dbReference>
<dbReference type="InterPro" id="IPR003673">
    <property type="entry name" value="CoA-Trfase_fam_III"/>
</dbReference>
<keyword evidence="2" id="KW-1185">Reference proteome</keyword>
<comment type="caution">
    <text evidence="1">The sequence shown here is derived from an EMBL/GenBank/DDBJ whole genome shotgun (WGS) entry which is preliminary data.</text>
</comment>
<reference evidence="1 2" key="1">
    <citation type="submission" date="2024-03" db="EMBL/GenBank/DDBJ databases">
        <authorList>
            <person name="Jo J.-H."/>
        </authorList>
    </citation>
    <scope>NUCLEOTIDE SEQUENCE [LARGE SCALE GENOMIC DNA]</scope>
    <source>
        <strain evidence="1 2">PS1R-30</strain>
    </source>
</reference>
<gene>
    <name evidence="1" type="ORF">WG901_22850</name>
</gene>
<dbReference type="Gene3D" id="3.40.50.10540">
    <property type="entry name" value="Crotonobetainyl-coa:carnitine coa-transferase, domain 1"/>
    <property type="match status" value="2"/>
</dbReference>
<proteinExistence type="predicted"/>
<evidence type="ECO:0000313" key="2">
    <source>
        <dbReference type="Proteomes" id="UP001361239"/>
    </source>
</evidence>
<protein>
    <submittedName>
        <fullName evidence="1">CoA transferase</fullName>
        <ecNumber evidence="1">2.8.3.-</ecNumber>
    </submittedName>
</protein>
<dbReference type="Pfam" id="PF02515">
    <property type="entry name" value="CoA_transf_3"/>
    <property type="match status" value="2"/>
</dbReference>
<dbReference type="EMBL" id="JBBHJZ010000009">
    <property type="protein sequence ID" value="MEJ5979511.1"/>
    <property type="molecule type" value="Genomic_DNA"/>
</dbReference>
<dbReference type="GO" id="GO:0016740">
    <property type="term" value="F:transferase activity"/>
    <property type="evidence" value="ECO:0007669"/>
    <property type="project" value="UniProtKB-KW"/>
</dbReference>
<dbReference type="Proteomes" id="UP001361239">
    <property type="component" value="Unassembled WGS sequence"/>
</dbReference>
<keyword evidence="1" id="KW-0808">Transferase</keyword>